<proteinExistence type="predicted"/>
<dbReference type="SMART" id="SM00408">
    <property type="entry name" value="IGc2"/>
    <property type="match status" value="5"/>
</dbReference>
<dbReference type="GeneID" id="106473162"/>
<name>A0ABM1TNA1_LIMPO</name>
<feature type="chain" id="PRO_5045863519" evidence="2">
    <location>
        <begin position="23"/>
        <end position="609"/>
    </location>
</feature>
<evidence type="ECO:0000313" key="4">
    <source>
        <dbReference type="Proteomes" id="UP000694941"/>
    </source>
</evidence>
<dbReference type="InterPro" id="IPR013783">
    <property type="entry name" value="Ig-like_fold"/>
</dbReference>
<keyword evidence="1" id="KW-0393">Immunoglobulin domain</keyword>
<dbReference type="Proteomes" id="UP000694941">
    <property type="component" value="Unplaced"/>
</dbReference>
<dbReference type="Pfam" id="PF07679">
    <property type="entry name" value="I-set"/>
    <property type="match status" value="4"/>
</dbReference>
<dbReference type="InterPro" id="IPR036179">
    <property type="entry name" value="Ig-like_dom_sf"/>
</dbReference>
<keyword evidence="4" id="KW-1185">Reference proteome</keyword>
<feature type="domain" description="Ig-like" evidence="3">
    <location>
        <begin position="148"/>
        <end position="238"/>
    </location>
</feature>
<dbReference type="InterPro" id="IPR003598">
    <property type="entry name" value="Ig_sub2"/>
</dbReference>
<gene>
    <name evidence="5" type="primary">LOC106473162</name>
</gene>
<dbReference type="SMART" id="SM00409">
    <property type="entry name" value="IG"/>
    <property type="match status" value="5"/>
</dbReference>
<feature type="domain" description="Ig-like" evidence="3">
    <location>
        <begin position="501"/>
        <end position="591"/>
    </location>
</feature>
<feature type="signal peptide" evidence="2">
    <location>
        <begin position="1"/>
        <end position="22"/>
    </location>
</feature>
<feature type="domain" description="Ig-like" evidence="3">
    <location>
        <begin position="406"/>
        <end position="498"/>
    </location>
</feature>
<feature type="domain" description="Ig-like" evidence="3">
    <location>
        <begin position="25"/>
        <end position="115"/>
    </location>
</feature>
<dbReference type="InterPro" id="IPR007110">
    <property type="entry name" value="Ig-like_dom"/>
</dbReference>
<dbReference type="Pfam" id="PF13927">
    <property type="entry name" value="Ig_3"/>
    <property type="match status" value="1"/>
</dbReference>
<dbReference type="InterPro" id="IPR003599">
    <property type="entry name" value="Ig_sub"/>
</dbReference>
<dbReference type="PANTHER" id="PTHR10075">
    <property type="entry name" value="BASIGIN RELATED"/>
    <property type="match status" value="1"/>
</dbReference>
<keyword evidence="2" id="KW-0732">Signal</keyword>
<sequence>MAGDLIRYVIILLVTSAVFTEAEPPSLHPFDFPKDADLGVSIQVLCNLNKGKSPVKFTWKKDGRPINAGTGMRTGLLNERSSYLVVDDMSAEKMGNYTCVVTNSEGSDSHTARLVIPDKRHQMARQLRIFVTIMVLVGEVSAVSLAPPTIQPFQFPKDVSLGSPIRITCGLLKRAPSVNFVWKKNGQILTPSKDKHYIGSHDGFVVMEIKNVAASDIGNYTCVAENEGGKDEYTAQLVIEEPPTLFSFDFPKDVELGRRVQVVCSLNKGDLPVKFTWTKDDQPISTTDRIKTGMFNEHSSFLIIDSVSALNMGNYTCTVQNSRGSDNHNLNKKCVSNHDFFNLCAHFEIFILLTAFEIVRLTSHCLTTKQLLGPMASNMERLLRCVMADVLLTVIQLTALSEGGVPKLHSFGFPQKVDLGGRVQMVCNLNKGSVPVSFSWTKDGQTIQDGERIEIGSWNDVSSYVMIHSVSPEDIGNYTCSATNRIGTDSFTANLVASEAPILHPIHVPQDVELNGTVQVLCHLKKGSLPVEFSWSKDGRPLLTGAEIQTTSLNERASLLVIRHVTTDDVGNYTCRAENLAGSASTTASVIIRGIFLCKTYQCVARANG</sequence>
<dbReference type="InterPro" id="IPR013098">
    <property type="entry name" value="Ig_I-set"/>
</dbReference>
<dbReference type="PANTHER" id="PTHR10075:SF101">
    <property type="entry name" value="ZWEI IG DOMAIN PROTEIN ZIG-3"/>
    <property type="match status" value="1"/>
</dbReference>
<evidence type="ECO:0000256" key="1">
    <source>
        <dbReference type="ARBA" id="ARBA00023319"/>
    </source>
</evidence>
<protein>
    <submittedName>
        <fullName evidence="5">Titin-like</fullName>
    </submittedName>
</protein>
<dbReference type="PROSITE" id="PS50835">
    <property type="entry name" value="IG_LIKE"/>
    <property type="match status" value="5"/>
</dbReference>
<feature type="domain" description="Ig-like" evidence="3">
    <location>
        <begin position="243"/>
        <end position="336"/>
    </location>
</feature>
<reference evidence="5" key="1">
    <citation type="submission" date="2025-08" db="UniProtKB">
        <authorList>
            <consortium name="RefSeq"/>
        </authorList>
    </citation>
    <scope>IDENTIFICATION</scope>
    <source>
        <tissue evidence="5">Muscle</tissue>
    </source>
</reference>
<evidence type="ECO:0000313" key="5">
    <source>
        <dbReference type="RefSeq" id="XP_022257357.1"/>
    </source>
</evidence>
<dbReference type="SUPFAM" id="SSF48726">
    <property type="entry name" value="Immunoglobulin"/>
    <property type="match status" value="5"/>
</dbReference>
<dbReference type="RefSeq" id="XP_022257357.1">
    <property type="nucleotide sequence ID" value="XM_022401649.1"/>
</dbReference>
<accession>A0ABM1TNA1</accession>
<evidence type="ECO:0000256" key="2">
    <source>
        <dbReference type="SAM" id="SignalP"/>
    </source>
</evidence>
<dbReference type="Gene3D" id="2.60.40.10">
    <property type="entry name" value="Immunoglobulins"/>
    <property type="match status" value="5"/>
</dbReference>
<evidence type="ECO:0000259" key="3">
    <source>
        <dbReference type="PROSITE" id="PS50835"/>
    </source>
</evidence>
<organism evidence="4 5">
    <name type="scientific">Limulus polyphemus</name>
    <name type="common">Atlantic horseshoe crab</name>
    <dbReference type="NCBI Taxonomy" id="6850"/>
    <lineage>
        <taxon>Eukaryota</taxon>
        <taxon>Metazoa</taxon>
        <taxon>Ecdysozoa</taxon>
        <taxon>Arthropoda</taxon>
        <taxon>Chelicerata</taxon>
        <taxon>Merostomata</taxon>
        <taxon>Xiphosura</taxon>
        <taxon>Limulidae</taxon>
        <taxon>Limulus</taxon>
    </lineage>
</organism>